<evidence type="ECO:0000313" key="1">
    <source>
        <dbReference type="EMBL" id="KAI3728966.1"/>
    </source>
</evidence>
<proteinExistence type="predicted"/>
<keyword evidence="2" id="KW-1185">Reference proteome</keyword>
<protein>
    <submittedName>
        <fullName evidence="1">Uncharacterized protein</fullName>
    </submittedName>
</protein>
<reference evidence="1 2" key="2">
    <citation type="journal article" date="2022" name="Mol. Ecol. Resour.">
        <title>The genomes of chicory, endive, great burdock and yacon provide insights into Asteraceae paleo-polyploidization history and plant inulin production.</title>
        <authorList>
            <person name="Fan W."/>
            <person name="Wang S."/>
            <person name="Wang H."/>
            <person name="Wang A."/>
            <person name="Jiang F."/>
            <person name="Liu H."/>
            <person name="Zhao H."/>
            <person name="Xu D."/>
            <person name="Zhang Y."/>
        </authorList>
    </citation>
    <scope>NUCLEOTIDE SEQUENCE [LARGE SCALE GENOMIC DNA]</scope>
    <source>
        <strain evidence="2">cv. Niubang</strain>
    </source>
</reference>
<accession>A0ACB9C3X3</accession>
<dbReference type="Proteomes" id="UP001055879">
    <property type="component" value="Linkage Group LG05"/>
</dbReference>
<reference evidence="2" key="1">
    <citation type="journal article" date="2022" name="Mol. Ecol. Resour.">
        <title>The genomes of chicory, endive, great burdock and yacon provide insights into Asteraceae palaeo-polyploidization history and plant inulin production.</title>
        <authorList>
            <person name="Fan W."/>
            <person name="Wang S."/>
            <person name="Wang H."/>
            <person name="Wang A."/>
            <person name="Jiang F."/>
            <person name="Liu H."/>
            <person name="Zhao H."/>
            <person name="Xu D."/>
            <person name="Zhang Y."/>
        </authorList>
    </citation>
    <scope>NUCLEOTIDE SEQUENCE [LARGE SCALE GENOMIC DNA]</scope>
    <source>
        <strain evidence="2">cv. Niubang</strain>
    </source>
</reference>
<gene>
    <name evidence="1" type="ORF">L6452_17611</name>
</gene>
<dbReference type="EMBL" id="CM042051">
    <property type="protein sequence ID" value="KAI3728966.1"/>
    <property type="molecule type" value="Genomic_DNA"/>
</dbReference>
<organism evidence="1 2">
    <name type="scientific">Arctium lappa</name>
    <name type="common">Greater burdock</name>
    <name type="synonym">Lappa major</name>
    <dbReference type="NCBI Taxonomy" id="4217"/>
    <lineage>
        <taxon>Eukaryota</taxon>
        <taxon>Viridiplantae</taxon>
        <taxon>Streptophyta</taxon>
        <taxon>Embryophyta</taxon>
        <taxon>Tracheophyta</taxon>
        <taxon>Spermatophyta</taxon>
        <taxon>Magnoliopsida</taxon>
        <taxon>eudicotyledons</taxon>
        <taxon>Gunneridae</taxon>
        <taxon>Pentapetalae</taxon>
        <taxon>asterids</taxon>
        <taxon>campanulids</taxon>
        <taxon>Asterales</taxon>
        <taxon>Asteraceae</taxon>
        <taxon>Carduoideae</taxon>
        <taxon>Cardueae</taxon>
        <taxon>Arctiinae</taxon>
        <taxon>Arctium</taxon>
    </lineage>
</organism>
<sequence>MKPESRDEEGLVVVDNDDMSERVCEGDWHGGFRAAEIERGKGEGIVMVTELQKEAESESRGGFGKGEERYVMGLEANDGGGWGFNT</sequence>
<name>A0ACB9C3X3_ARCLA</name>
<evidence type="ECO:0000313" key="2">
    <source>
        <dbReference type="Proteomes" id="UP001055879"/>
    </source>
</evidence>
<comment type="caution">
    <text evidence="1">The sequence shown here is derived from an EMBL/GenBank/DDBJ whole genome shotgun (WGS) entry which is preliminary data.</text>
</comment>